<accession>A0ABW2TPJ5</accession>
<organism evidence="1 2">
    <name type="scientific">Actinokineospora soli</name>
    <dbReference type="NCBI Taxonomy" id="1048753"/>
    <lineage>
        <taxon>Bacteria</taxon>
        <taxon>Bacillati</taxon>
        <taxon>Actinomycetota</taxon>
        <taxon>Actinomycetes</taxon>
        <taxon>Pseudonocardiales</taxon>
        <taxon>Pseudonocardiaceae</taxon>
        <taxon>Actinokineospora</taxon>
    </lineage>
</organism>
<reference evidence="2" key="1">
    <citation type="journal article" date="2019" name="Int. J. Syst. Evol. Microbiol.">
        <title>The Global Catalogue of Microorganisms (GCM) 10K type strain sequencing project: providing services to taxonomists for standard genome sequencing and annotation.</title>
        <authorList>
            <consortium name="The Broad Institute Genomics Platform"/>
            <consortium name="The Broad Institute Genome Sequencing Center for Infectious Disease"/>
            <person name="Wu L."/>
            <person name="Ma J."/>
        </authorList>
    </citation>
    <scope>NUCLEOTIDE SEQUENCE [LARGE SCALE GENOMIC DNA]</scope>
    <source>
        <strain evidence="2">JCM 17695</strain>
    </source>
</reference>
<name>A0ABW2TPJ5_9PSEU</name>
<sequence length="98" mass="10753">MKATVIRYQTRDAEAADTNQRMVEAVFAELAERLPDDVRYAVFRFADGVTFLHVVAESDGLADLTAFKEFQAGVGDRIDGRPVAAEATLIGSYRLVAD</sequence>
<protein>
    <recommendedName>
        <fullName evidence="3">Quinol monooxygenase YgiN</fullName>
    </recommendedName>
</protein>
<comment type="caution">
    <text evidence="1">The sequence shown here is derived from an EMBL/GenBank/DDBJ whole genome shotgun (WGS) entry which is preliminary data.</text>
</comment>
<gene>
    <name evidence="1" type="ORF">ACFQV2_21760</name>
</gene>
<evidence type="ECO:0000313" key="1">
    <source>
        <dbReference type="EMBL" id="MFC7615727.1"/>
    </source>
</evidence>
<dbReference type="Proteomes" id="UP001596512">
    <property type="component" value="Unassembled WGS sequence"/>
</dbReference>
<proteinExistence type="predicted"/>
<dbReference type="EMBL" id="JBHTEY010000004">
    <property type="protein sequence ID" value="MFC7615727.1"/>
    <property type="molecule type" value="Genomic_DNA"/>
</dbReference>
<evidence type="ECO:0000313" key="2">
    <source>
        <dbReference type="Proteomes" id="UP001596512"/>
    </source>
</evidence>
<keyword evidence="2" id="KW-1185">Reference proteome</keyword>
<evidence type="ECO:0008006" key="3">
    <source>
        <dbReference type="Google" id="ProtNLM"/>
    </source>
</evidence>